<feature type="transmembrane region" description="Helical" evidence="22">
    <location>
        <begin position="75"/>
        <end position="95"/>
    </location>
</feature>
<evidence type="ECO:0000256" key="20">
    <source>
        <dbReference type="ARBA" id="ARBA00049902"/>
    </source>
</evidence>
<dbReference type="EMBL" id="DVMN01000006">
    <property type="protein sequence ID" value="HIU20687.1"/>
    <property type="molecule type" value="Genomic_DNA"/>
</dbReference>
<reference evidence="23" key="2">
    <citation type="journal article" date="2021" name="PeerJ">
        <title>Extensive microbial diversity within the chicken gut microbiome revealed by metagenomics and culture.</title>
        <authorList>
            <person name="Gilroy R."/>
            <person name="Ravi A."/>
            <person name="Getino M."/>
            <person name="Pursley I."/>
            <person name="Horton D.L."/>
            <person name="Alikhan N.F."/>
            <person name="Baker D."/>
            <person name="Gharbi K."/>
            <person name="Hall N."/>
            <person name="Watson M."/>
            <person name="Adriaenssens E.M."/>
            <person name="Foster-Nyarko E."/>
            <person name="Jarju S."/>
            <person name="Secka A."/>
            <person name="Antonio M."/>
            <person name="Oren A."/>
            <person name="Chaudhuri R.R."/>
            <person name="La Ragione R."/>
            <person name="Hildebrand F."/>
            <person name="Pallen M.J."/>
        </authorList>
    </citation>
    <scope>NUCLEOTIDE SEQUENCE</scope>
    <source>
        <strain evidence="23">1063</strain>
    </source>
</reference>
<evidence type="ECO:0000256" key="10">
    <source>
        <dbReference type="ARBA" id="ARBA00022989"/>
    </source>
</evidence>
<sequence>MKGREFFAFDKPLAFTAVLLSCIGLVFIYSASSYSAELQFGDSFHYVETQGIALVLGIAAMLAVSFVPPETIKKYSFVLYAVGVLLLAAVFIPGLGVESYGAKRWLNLGFFTVQPSEYAKFAMAAFLAAFAAKKGTGTLPRALLFLAIAGVVCLLLLLEPNMSVTICVGAAAFALLFASGAKPSHLVVILVPVVICGVALVVAEPYRVRRLLAFLDPWSSPLDEGYQLIQSYYALGSGGLFGVGLFNSRQKYLFLPFAESDFILSVIGEETGFFGVFFVLALFAVIVVRGIVIASRATDRYSCYLAAGITAIIAMQTLMNAAVVCGAVPPTGLPLPFVSAGGSSLVSYLAATGALLSVSRRSAGRFLRPEAIARETKSGKRSLTAGRAAA</sequence>
<comment type="subcellular location">
    <subcellularLocation>
        <location evidence="1">Cell membrane</location>
        <topology evidence="1">Multi-pass membrane protein</topology>
    </subcellularLocation>
</comment>
<feature type="transmembrane region" description="Helical" evidence="22">
    <location>
        <begin position="51"/>
        <end position="68"/>
    </location>
</feature>
<evidence type="ECO:0000256" key="22">
    <source>
        <dbReference type="SAM" id="Phobius"/>
    </source>
</evidence>
<keyword evidence="11 22" id="KW-0472">Membrane</keyword>
<dbReference type="EC" id="2.4.99.28" evidence="19"/>
<comment type="similarity">
    <text evidence="16">Belongs to the SEDS family. FtsW subfamily.</text>
</comment>
<evidence type="ECO:0000313" key="23">
    <source>
        <dbReference type="EMBL" id="HIU20687.1"/>
    </source>
</evidence>
<evidence type="ECO:0000256" key="1">
    <source>
        <dbReference type="ARBA" id="ARBA00004651"/>
    </source>
</evidence>
<evidence type="ECO:0000256" key="15">
    <source>
        <dbReference type="ARBA" id="ARBA00033270"/>
    </source>
</evidence>
<accession>A0A9D1HQX9</accession>
<evidence type="ECO:0000256" key="11">
    <source>
        <dbReference type="ARBA" id="ARBA00023136"/>
    </source>
</evidence>
<dbReference type="GO" id="GO:0009252">
    <property type="term" value="P:peptidoglycan biosynthetic process"/>
    <property type="evidence" value="ECO:0007669"/>
    <property type="project" value="UniProtKB-KW"/>
</dbReference>
<name>A0A9D1HQX9_9FIRM</name>
<keyword evidence="10 22" id="KW-1133">Transmembrane helix</keyword>
<dbReference type="GO" id="GO:0015648">
    <property type="term" value="F:lipid-linked peptidoglycan transporter activity"/>
    <property type="evidence" value="ECO:0007669"/>
    <property type="project" value="TreeGrafter"/>
</dbReference>
<evidence type="ECO:0000256" key="4">
    <source>
        <dbReference type="ARBA" id="ARBA00022618"/>
    </source>
</evidence>
<keyword evidence="6" id="KW-0808">Transferase</keyword>
<feature type="transmembrane region" description="Helical" evidence="22">
    <location>
        <begin position="335"/>
        <end position="358"/>
    </location>
</feature>
<keyword evidence="4" id="KW-0132">Cell division</keyword>
<dbReference type="GO" id="GO:0051301">
    <property type="term" value="P:cell division"/>
    <property type="evidence" value="ECO:0007669"/>
    <property type="project" value="UniProtKB-KW"/>
</dbReference>
<dbReference type="GO" id="GO:0032153">
    <property type="term" value="C:cell division site"/>
    <property type="evidence" value="ECO:0007669"/>
    <property type="project" value="TreeGrafter"/>
</dbReference>
<protein>
    <recommendedName>
        <fullName evidence="17">Probable peptidoglycan glycosyltransferase FtsW</fullName>
        <ecNumber evidence="19">2.4.99.28</ecNumber>
    </recommendedName>
    <alternativeName>
        <fullName evidence="18">Cell division protein FtsW</fullName>
    </alternativeName>
    <alternativeName>
        <fullName evidence="15">Cell wall polymerase</fullName>
    </alternativeName>
    <alternativeName>
        <fullName evidence="14">Peptidoglycan polymerase</fullName>
    </alternativeName>
</protein>
<evidence type="ECO:0000256" key="19">
    <source>
        <dbReference type="ARBA" id="ARBA00044770"/>
    </source>
</evidence>
<comment type="catalytic activity">
    <reaction evidence="20">
        <text>[GlcNAc-(1-&gt;4)-Mur2Ac(oyl-L-Ala-gamma-D-Glu-L-Lys-D-Ala-D-Ala)](n)-di-trans,octa-cis-undecaprenyl diphosphate + beta-D-GlcNAc-(1-&gt;4)-Mur2Ac(oyl-L-Ala-gamma-D-Glu-L-Lys-D-Ala-D-Ala)-di-trans,octa-cis-undecaprenyl diphosphate = [GlcNAc-(1-&gt;4)-Mur2Ac(oyl-L-Ala-gamma-D-Glu-L-Lys-D-Ala-D-Ala)](n+1)-di-trans,octa-cis-undecaprenyl diphosphate + di-trans,octa-cis-undecaprenyl diphosphate + H(+)</text>
        <dbReference type="Rhea" id="RHEA:23708"/>
        <dbReference type="Rhea" id="RHEA-COMP:9602"/>
        <dbReference type="Rhea" id="RHEA-COMP:9603"/>
        <dbReference type="ChEBI" id="CHEBI:15378"/>
        <dbReference type="ChEBI" id="CHEBI:58405"/>
        <dbReference type="ChEBI" id="CHEBI:60033"/>
        <dbReference type="ChEBI" id="CHEBI:78435"/>
        <dbReference type="EC" id="2.4.99.28"/>
    </reaction>
</comment>
<dbReference type="InterPro" id="IPR018365">
    <property type="entry name" value="Cell_cycle_FtsW-rel_CS"/>
</dbReference>
<feature type="transmembrane region" description="Helical" evidence="22">
    <location>
        <begin position="186"/>
        <end position="206"/>
    </location>
</feature>
<keyword evidence="5" id="KW-0328">Glycosyltransferase</keyword>
<evidence type="ECO:0000256" key="5">
    <source>
        <dbReference type="ARBA" id="ARBA00022676"/>
    </source>
</evidence>
<evidence type="ECO:0000256" key="3">
    <source>
        <dbReference type="ARBA" id="ARBA00022475"/>
    </source>
</evidence>
<evidence type="ECO:0000256" key="18">
    <source>
        <dbReference type="ARBA" id="ARBA00041418"/>
    </source>
</evidence>
<evidence type="ECO:0000256" key="13">
    <source>
        <dbReference type="ARBA" id="ARBA00023316"/>
    </source>
</evidence>
<evidence type="ECO:0000256" key="14">
    <source>
        <dbReference type="ARBA" id="ARBA00032370"/>
    </source>
</evidence>
<dbReference type="GO" id="GO:0008360">
    <property type="term" value="P:regulation of cell shape"/>
    <property type="evidence" value="ECO:0007669"/>
    <property type="project" value="UniProtKB-KW"/>
</dbReference>
<feature type="transmembrane region" description="Helical" evidence="22">
    <location>
        <begin position="12"/>
        <end position="31"/>
    </location>
</feature>
<evidence type="ECO:0000256" key="16">
    <source>
        <dbReference type="ARBA" id="ARBA00038053"/>
    </source>
</evidence>
<comment type="pathway">
    <text evidence="2">Cell wall biogenesis; peptidoglycan biosynthesis.</text>
</comment>
<dbReference type="PANTHER" id="PTHR30474:SF2">
    <property type="entry name" value="PEPTIDOGLYCAN GLYCOSYLTRANSFERASE FTSW-RELATED"/>
    <property type="match status" value="1"/>
</dbReference>
<comment type="caution">
    <text evidence="23">The sequence shown here is derived from an EMBL/GenBank/DDBJ whole genome shotgun (WGS) entry which is preliminary data.</text>
</comment>
<dbReference type="GO" id="GO:0071555">
    <property type="term" value="P:cell wall organization"/>
    <property type="evidence" value="ECO:0007669"/>
    <property type="project" value="UniProtKB-KW"/>
</dbReference>
<evidence type="ECO:0000256" key="21">
    <source>
        <dbReference type="ARBA" id="ARBA00049966"/>
    </source>
</evidence>
<feature type="transmembrane region" description="Helical" evidence="22">
    <location>
        <begin position="304"/>
        <end position="329"/>
    </location>
</feature>
<evidence type="ECO:0000256" key="9">
    <source>
        <dbReference type="ARBA" id="ARBA00022984"/>
    </source>
</evidence>
<organism evidence="23 24">
    <name type="scientific">Candidatus Limadaptatus stercorigallinarum</name>
    <dbReference type="NCBI Taxonomy" id="2840845"/>
    <lineage>
        <taxon>Bacteria</taxon>
        <taxon>Bacillati</taxon>
        <taxon>Bacillota</taxon>
        <taxon>Clostridia</taxon>
        <taxon>Eubacteriales</taxon>
        <taxon>Candidatus Limadaptatus</taxon>
    </lineage>
</organism>
<evidence type="ECO:0000256" key="12">
    <source>
        <dbReference type="ARBA" id="ARBA00023306"/>
    </source>
</evidence>
<proteinExistence type="inferred from homology"/>
<evidence type="ECO:0000256" key="6">
    <source>
        <dbReference type="ARBA" id="ARBA00022679"/>
    </source>
</evidence>
<feature type="transmembrane region" description="Helical" evidence="22">
    <location>
        <begin position="274"/>
        <end position="292"/>
    </location>
</feature>
<keyword evidence="7 22" id="KW-0812">Transmembrane</keyword>
<keyword evidence="3" id="KW-1003">Cell membrane</keyword>
<dbReference type="PROSITE" id="PS51257">
    <property type="entry name" value="PROKAR_LIPOPROTEIN"/>
    <property type="match status" value="1"/>
</dbReference>
<feature type="transmembrane region" description="Helical" evidence="22">
    <location>
        <begin position="115"/>
        <end position="132"/>
    </location>
</feature>
<gene>
    <name evidence="23" type="primary">ftsW</name>
    <name evidence="23" type="ORF">IAD51_00380</name>
</gene>
<keyword evidence="9" id="KW-0573">Peptidoglycan synthesis</keyword>
<comment type="function">
    <text evidence="21">Peptidoglycan polymerase that is essential for cell division.</text>
</comment>
<evidence type="ECO:0000313" key="24">
    <source>
        <dbReference type="Proteomes" id="UP000824088"/>
    </source>
</evidence>
<dbReference type="NCBIfam" id="TIGR02614">
    <property type="entry name" value="ftsW"/>
    <property type="match status" value="1"/>
</dbReference>
<feature type="transmembrane region" description="Helical" evidence="22">
    <location>
        <begin position="139"/>
        <end position="157"/>
    </location>
</feature>
<dbReference type="AlphaFoldDB" id="A0A9D1HQX9"/>
<evidence type="ECO:0000256" key="2">
    <source>
        <dbReference type="ARBA" id="ARBA00004752"/>
    </source>
</evidence>
<evidence type="ECO:0000256" key="7">
    <source>
        <dbReference type="ARBA" id="ARBA00022692"/>
    </source>
</evidence>
<keyword evidence="8" id="KW-0133">Cell shape</keyword>
<dbReference type="GO" id="GO:0005886">
    <property type="term" value="C:plasma membrane"/>
    <property type="evidence" value="ECO:0007669"/>
    <property type="project" value="UniProtKB-SubCell"/>
</dbReference>
<feature type="transmembrane region" description="Helical" evidence="22">
    <location>
        <begin position="163"/>
        <end position="179"/>
    </location>
</feature>
<dbReference type="PROSITE" id="PS00428">
    <property type="entry name" value="FTSW_RODA_SPOVE"/>
    <property type="match status" value="1"/>
</dbReference>
<reference evidence="23" key="1">
    <citation type="submission" date="2020-10" db="EMBL/GenBank/DDBJ databases">
        <authorList>
            <person name="Gilroy R."/>
        </authorList>
    </citation>
    <scope>NUCLEOTIDE SEQUENCE</scope>
    <source>
        <strain evidence="23">1063</strain>
    </source>
</reference>
<dbReference type="InterPro" id="IPR013437">
    <property type="entry name" value="FtsW"/>
</dbReference>
<dbReference type="PANTHER" id="PTHR30474">
    <property type="entry name" value="CELL CYCLE PROTEIN"/>
    <property type="match status" value="1"/>
</dbReference>
<dbReference type="GO" id="GO:0008955">
    <property type="term" value="F:peptidoglycan glycosyltransferase activity"/>
    <property type="evidence" value="ECO:0007669"/>
    <property type="project" value="UniProtKB-EC"/>
</dbReference>
<dbReference type="Pfam" id="PF01098">
    <property type="entry name" value="FTSW_RODA_SPOVE"/>
    <property type="match status" value="1"/>
</dbReference>
<evidence type="ECO:0000256" key="8">
    <source>
        <dbReference type="ARBA" id="ARBA00022960"/>
    </source>
</evidence>
<evidence type="ECO:0000256" key="17">
    <source>
        <dbReference type="ARBA" id="ARBA00041185"/>
    </source>
</evidence>
<keyword evidence="12" id="KW-0131">Cell cycle</keyword>
<dbReference type="Proteomes" id="UP000824088">
    <property type="component" value="Unassembled WGS sequence"/>
</dbReference>
<keyword evidence="13" id="KW-0961">Cell wall biogenesis/degradation</keyword>
<dbReference type="InterPro" id="IPR001182">
    <property type="entry name" value="FtsW/RodA"/>
</dbReference>